<proteinExistence type="predicted"/>
<feature type="region of interest" description="Disordered" evidence="1">
    <location>
        <begin position="556"/>
        <end position="608"/>
    </location>
</feature>
<sequence>MPASPLAARPRLNTTSPSQPPRGVHLHSHSRSNSSLRQQQQHHHHQQQHRQPSSSAQRRQAHQIHRHRHVFTCTFCWRLRAGPPRVLGRSAAARLACAPCHAAILALAVCWVCGEVVVRGDECVSLGWCFWHRACYGCLLCGCRMVVRGPGVGEVFVDEDDEDDGDEEEGEEEEEEEEEGMGVGVGVGVGVLRECGTAREIDEVPLCANCLAEVDVDGDAAPADQPALVQKALRTVDRVDGGLARQRWEGLVGREPARFAEGNIHLHRSRDGRSLNSDGASAEPADLAMMEEDDDEASPSTIYVSVLDPIGSLAFRPSPTKPIPEWMQLAPPPTSNGNSPRDEDGDGGQRADAAAAAAAAAAGRPRWPRRRSNHSSCATICPDGRQHRMSPTAVSPTQSVSSSSTSMSHYGGGGGGGGGFDHRGTSFVSNEPLRLPSSLLVARVNADANLSSSTFDTYRTPPEYPSPPPSHGRGTPDSLSSDASDSGQAGHRTRTGAPSGYYSSVSHVRRQDKDSHGGGGQRHGALDQRVLQSTAQLHRAANTALSSSEYLERFQPLKRAGTAPSSASTGQPGRRDYRDGTLLRRGADVGGNNDNTNTNGSIHGTPLRGRGQIMARMRRNSRAEPSTGLVFEETATARMRADAKPAGVVEKGERRGVGIVKRRSVHAELKRLFGR</sequence>
<feature type="compositionally biased region" description="Low complexity" evidence="1">
    <location>
        <begin position="390"/>
        <end position="409"/>
    </location>
</feature>
<feature type="compositionally biased region" description="Basic and acidic residues" evidence="1">
    <location>
        <begin position="573"/>
        <end position="587"/>
    </location>
</feature>
<feature type="compositionally biased region" description="Low complexity" evidence="1">
    <location>
        <begin position="590"/>
        <end position="600"/>
    </location>
</feature>
<organism evidence="2 3">
    <name type="scientific">Lasiosphaeria ovina</name>
    <dbReference type="NCBI Taxonomy" id="92902"/>
    <lineage>
        <taxon>Eukaryota</taxon>
        <taxon>Fungi</taxon>
        <taxon>Dikarya</taxon>
        <taxon>Ascomycota</taxon>
        <taxon>Pezizomycotina</taxon>
        <taxon>Sordariomycetes</taxon>
        <taxon>Sordariomycetidae</taxon>
        <taxon>Sordariales</taxon>
        <taxon>Lasiosphaeriaceae</taxon>
        <taxon>Lasiosphaeria</taxon>
    </lineage>
</organism>
<feature type="compositionally biased region" description="Acidic residues" evidence="1">
    <location>
        <begin position="156"/>
        <end position="180"/>
    </location>
</feature>
<protein>
    <recommendedName>
        <fullName evidence="4">LIM zinc-binding domain-containing protein</fullName>
    </recommendedName>
</protein>
<feature type="region of interest" description="Disordered" evidence="1">
    <location>
        <begin position="1"/>
        <end position="61"/>
    </location>
</feature>
<feature type="region of interest" description="Disordered" evidence="1">
    <location>
        <begin position="155"/>
        <end position="181"/>
    </location>
</feature>
<feature type="compositionally biased region" description="Polar residues" evidence="1">
    <location>
        <begin position="477"/>
        <end position="487"/>
    </location>
</feature>
<evidence type="ECO:0008006" key="4">
    <source>
        <dbReference type="Google" id="ProtNLM"/>
    </source>
</evidence>
<name>A0AAE0N360_9PEZI</name>
<gene>
    <name evidence="2" type="ORF">B0T24DRAFT_356262</name>
</gene>
<evidence type="ECO:0000313" key="2">
    <source>
        <dbReference type="EMBL" id="KAK3369191.1"/>
    </source>
</evidence>
<feature type="compositionally biased region" description="Low complexity" evidence="1">
    <location>
        <begin position="350"/>
        <end position="365"/>
    </location>
</feature>
<comment type="caution">
    <text evidence="2">The sequence shown here is derived from an EMBL/GenBank/DDBJ whole genome shotgun (WGS) entry which is preliminary data.</text>
</comment>
<reference evidence="2" key="2">
    <citation type="submission" date="2023-06" db="EMBL/GenBank/DDBJ databases">
        <authorList>
            <consortium name="Lawrence Berkeley National Laboratory"/>
            <person name="Haridas S."/>
            <person name="Hensen N."/>
            <person name="Bonometti L."/>
            <person name="Westerberg I."/>
            <person name="Brannstrom I.O."/>
            <person name="Guillou S."/>
            <person name="Cros-Aarteil S."/>
            <person name="Calhoun S."/>
            <person name="Kuo A."/>
            <person name="Mondo S."/>
            <person name="Pangilinan J."/>
            <person name="Riley R."/>
            <person name="Labutti K."/>
            <person name="Andreopoulos B."/>
            <person name="Lipzen A."/>
            <person name="Chen C."/>
            <person name="Yanf M."/>
            <person name="Daum C."/>
            <person name="Ng V."/>
            <person name="Clum A."/>
            <person name="Steindorff A."/>
            <person name="Ohm R."/>
            <person name="Martin F."/>
            <person name="Silar P."/>
            <person name="Natvig D."/>
            <person name="Lalanne C."/>
            <person name="Gautier V."/>
            <person name="Ament-Velasquez S.L."/>
            <person name="Kruys A."/>
            <person name="Hutchinson M.I."/>
            <person name="Powell A.J."/>
            <person name="Barry K."/>
            <person name="Miller A.N."/>
            <person name="Grigoriev I.V."/>
            <person name="Debuchy R."/>
            <person name="Gladieux P."/>
            <person name="Thoren M.H."/>
            <person name="Johannesson H."/>
        </authorList>
    </citation>
    <scope>NUCLEOTIDE SEQUENCE</scope>
    <source>
        <strain evidence="2">CBS 958.72</strain>
    </source>
</reference>
<evidence type="ECO:0000256" key="1">
    <source>
        <dbReference type="SAM" id="MobiDB-lite"/>
    </source>
</evidence>
<evidence type="ECO:0000313" key="3">
    <source>
        <dbReference type="Proteomes" id="UP001287356"/>
    </source>
</evidence>
<feature type="compositionally biased region" description="Gly residues" evidence="1">
    <location>
        <begin position="410"/>
        <end position="419"/>
    </location>
</feature>
<feature type="compositionally biased region" description="Low complexity" evidence="1">
    <location>
        <begin position="49"/>
        <end position="58"/>
    </location>
</feature>
<dbReference type="AlphaFoldDB" id="A0AAE0N360"/>
<feature type="region of interest" description="Disordered" evidence="1">
    <location>
        <begin position="452"/>
        <end position="524"/>
    </location>
</feature>
<accession>A0AAE0N360</accession>
<dbReference type="Proteomes" id="UP001287356">
    <property type="component" value="Unassembled WGS sequence"/>
</dbReference>
<dbReference type="EMBL" id="JAULSN010000006">
    <property type="protein sequence ID" value="KAK3369191.1"/>
    <property type="molecule type" value="Genomic_DNA"/>
</dbReference>
<reference evidence="2" key="1">
    <citation type="journal article" date="2023" name="Mol. Phylogenet. Evol.">
        <title>Genome-scale phylogeny and comparative genomics of the fungal order Sordariales.</title>
        <authorList>
            <person name="Hensen N."/>
            <person name="Bonometti L."/>
            <person name="Westerberg I."/>
            <person name="Brannstrom I.O."/>
            <person name="Guillou S."/>
            <person name="Cros-Aarteil S."/>
            <person name="Calhoun S."/>
            <person name="Haridas S."/>
            <person name="Kuo A."/>
            <person name="Mondo S."/>
            <person name="Pangilinan J."/>
            <person name="Riley R."/>
            <person name="LaButti K."/>
            <person name="Andreopoulos B."/>
            <person name="Lipzen A."/>
            <person name="Chen C."/>
            <person name="Yan M."/>
            <person name="Daum C."/>
            <person name="Ng V."/>
            <person name="Clum A."/>
            <person name="Steindorff A."/>
            <person name="Ohm R.A."/>
            <person name="Martin F."/>
            <person name="Silar P."/>
            <person name="Natvig D.O."/>
            <person name="Lalanne C."/>
            <person name="Gautier V."/>
            <person name="Ament-Velasquez S.L."/>
            <person name="Kruys A."/>
            <person name="Hutchinson M.I."/>
            <person name="Powell A.J."/>
            <person name="Barry K."/>
            <person name="Miller A.N."/>
            <person name="Grigoriev I.V."/>
            <person name="Debuchy R."/>
            <person name="Gladieux P."/>
            <person name="Hiltunen Thoren M."/>
            <person name="Johannesson H."/>
        </authorList>
    </citation>
    <scope>NUCLEOTIDE SEQUENCE</scope>
    <source>
        <strain evidence="2">CBS 958.72</strain>
    </source>
</reference>
<keyword evidence="3" id="KW-1185">Reference proteome</keyword>
<feature type="region of interest" description="Disordered" evidence="1">
    <location>
        <begin position="315"/>
        <end position="425"/>
    </location>
</feature>